<protein>
    <submittedName>
        <fullName evidence="6">Alpha-2-macroglobulin family protein</fullName>
    </submittedName>
</protein>
<evidence type="ECO:0000259" key="5">
    <source>
        <dbReference type="SMART" id="SM01360"/>
    </source>
</evidence>
<dbReference type="Pfam" id="PF01835">
    <property type="entry name" value="MG2"/>
    <property type="match status" value="1"/>
</dbReference>
<dbReference type="Pfam" id="PF17972">
    <property type="entry name" value="bMG5"/>
    <property type="match status" value="1"/>
</dbReference>
<dbReference type="InterPro" id="IPR026284">
    <property type="entry name" value="A2MG_proteobact"/>
</dbReference>
<dbReference type="InterPro" id="IPR049120">
    <property type="entry name" value="A2M_bMG2"/>
</dbReference>
<organism evidence="6 7">
    <name type="scientific">Lichenicola cladoniae</name>
    <dbReference type="NCBI Taxonomy" id="1484109"/>
    <lineage>
        <taxon>Bacteria</taxon>
        <taxon>Pseudomonadati</taxon>
        <taxon>Pseudomonadota</taxon>
        <taxon>Alphaproteobacteria</taxon>
        <taxon>Acetobacterales</taxon>
        <taxon>Acetobacteraceae</taxon>
        <taxon>Lichenicola</taxon>
    </lineage>
</organism>
<dbReference type="InterPro" id="IPR051802">
    <property type="entry name" value="YfhM-like"/>
</dbReference>
<feature type="signal peptide" evidence="3">
    <location>
        <begin position="1"/>
        <end position="19"/>
    </location>
</feature>
<dbReference type="SUPFAM" id="SSF48239">
    <property type="entry name" value="Terpenoid cyclases/Protein prenyltransferases"/>
    <property type="match status" value="1"/>
</dbReference>
<feature type="chain" id="PRO_5027070623" evidence="3">
    <location>
        <begin position="20"/>
        <end position="1653"/>
    </location>
</feature>
<dbReference type="Pfam" id="PF17962">
    <property type="entry name" value="bMG6"/>
    <property type="match status" value="1"/>
</dbReference>
<feature type="domain" description="Alpha-2-macroglobulin bait region" evidence="4">
    <location>
        <begin position="748"/>
        <end position="893"/>
    </location>
</feature>
<dbReference type="Gene3D" id="2.60.40.1930">
    <property type="match status" value="1"/>
</dbReference>
<dbReference type="Proteomes" id="UP000500767">
    <property type="component" value="Chromosome"/>
</dbReference>
<sequence>MIRRLLGLFLMFAVSSAVGQTVISSRHPAAAQVAEDKGGAPPAPAPVTPDALEFQRLLLNTGGNNAEACLRFGAKLDDRKAADYAARLSLVPAAKPSVRIEGSDLCIGGLGFGTRHALTVSAGLVGAQGERLRTDLHLTVTLADRPATVAIAGDGYVLPRTTATGIEIQTVNVKRVRLRVLRMSQQHAVARTGSESGYGNDPVNLSTTSMHGYELDALLQSDLVPIWQGMMDVDGDPNKTVVTAFPVAGVIHDQRAGLYLVTAEDGDAPASRLATRPDIAAHWVNVSDIGLSTIEGRDGLHVVARSLATALPMQGVRIALNAHGGDVLGVAVTDRDGSASFAPGLVRGKGPEAPDTIVATGLSNDFASIRLGTWFDFSDRGAEGHAVAGPEQAIVMTERGVYRPGEMVQTTSLLRNHLGAAIGDQPLVLELDRPDGIEERRMTLPAAAEGGFVVPVPLTGSAPLGTWTLRAYADPTSPSIGSATFEVQDFVPQVLGVELVADQPALLPGSTASATLTGRFLYGAPAAGLHGDGSMRVLVDPSPVPGVTGYAFGLASETLPGKEQKLEVPDADALGKSKIAVSPTVPAGLSLPMTISVEAGMQDPGGRSVTKRIMIPVRRTRPLIGLKGHDAGGDAVQQTAKVEIATFDPEGKPVAVPHMAWRVIRENDVYDWFGGAGGWSFHQTTIDEPISQGTVDTGSDGRATIAPMLDQARYRIVVTDTASGAVTSTEVHVGWWAPEQTDAAPDRLDVVAKDSTIPAGGSTVIHVASRFAGEAQVTIAGDRVFSTRTIHIPAGGTDIPVTADPGWEGGAYALVTLYRPLKQPARPHDPVRAVGLAWIGLDEASHRLDVSMQAPDLALPRQQLHLPVSVRGAGASGHAHLTLAAVDEGVLGITSYKQADPFDLLFGKHRLGIDTTDTYSHLLDGSARAGRIREGGDEGSGPTGLAVTSTRVVSLFSGDVLLDAMGRGVVTLDVPDFEGRLRLMATAWSADGVGSATGGTTIRDPVIPDVSLPRFLAPGDTARDTVSIADTDGADGTYELALAATGSVRIDGASTFKTDLRRGQRREFAIGLAGTTAGIGRVVATLTGPGLHRHPLVRDWSIEVRPAHLPTTTSTIVTQAPGKSYRADPTLLAGYDPGSTTMTIGYSGFGGIDTIGLLQSLEVGGWGSSEDLAAQAWPLIHFRQPGLMGRLPIPGGATGRVQTAVDTLLDREDAGGRIGEWHLNDGGTLPWTQIYLVDFLGRAKEAGFSVSRPALDRALDWLEESQLQGGVRQSDDDAVTPATRAYALFVLARAGRLDAGAIRTMHDDLASGLGNDRTMFVWGSPGAEATIAEPLALGHMSAALALADQHDASREGFGWAVANLGPARVGPPQLLDGAYWIYVRDLAGVTALAADARDDELAQRLVQQFNLMDLSPPQLNDQEKAGLLGVAAAMDRDDPAVRIAVNGKEVADPVHLPQAFTPDTDDIAKGYTVSNTGTRPLWLTTTVTGTPTQAPPATDTGYSVRAEALTMSGDRFDTRHLRQNDRFIVLVSGSADGGDVHRTILVSMLPAGWEIESTITDGQDGFDFLGELTHAKSEQAQDDRFVAIFGTDPDKARDTGVSKSLGQNEYRLAYVVRAVTPGSFILPETVVTDRYRPTITGRTAASRTEVAPR</sequence>
<dbReference type="Pfam" id="PF07703">
    <property type="entry name" value="A2M_BRD"/>
    <property type="match status" value="1"/>
</dbReference>
<dbReference type="InterPro" id="IPR041203">
    <property type="entry name" value="Bact_A2M_MG5"/>
</dbReference>
<gene>
    <name evidence="6" type="ORF">HN018_00345</name>
</gene>
<evidence type="ECO:0000313" key="7">
    <source>
        <dbReference type="Proteomes" id="UP000500767"/>
    </source>
</evidence>
<proteinExistence type="inferred from homology"/>
<dbReference type="Pfam" id="PF17973">
    <property type="entry name" value="bMG10"/>
    <property type="match status" value="1"/>
</dbReference>
<accession>A0A6M8HHB8</accession>
<dbReference type="SMART" id="SM01360">
    <property type="entry name" value="A2M"/>
    <property type="match status" value="1"/>
</dbReference>
<comment type="similarity">
    <text evidence="1">Belongs to the protease inhibitor I39 (alpha-2-macroglobulin) family. Bacterial alpha-2-macroglobulin subfamily.</text>
</comment>
<dbReference type="InterPro" id="IPR002890">
    <property type="entry name" value="MG2"/>
</dbReference>
<dbReference type="Pfam" id="PF11974">
    <property type="entry name" value="bMG3"/>
    <property type="match status" value="1"/>
</dbReference>
<evidence type="ECO:0000256" key="3">
    <source>
        <dbReference type="SAM" id="SignalP"/>
    </source>
</evidence>
<dbReference type="Pfam" id="PF21142">
    <property type="entry name" value="A2M_bMG2"/>
    <property type="match status" value="1"/>
</dbReference>
<keyword evidence="2 3" id="KW-0732">Signal</keyword>
<evidence type="ECO:0000313" key="6">
    <source>
        <dbReference type="EMBL" id="QKE88709.1"/>
    </source>
</evidence>
<dbReference type="Gene3D" id="1.50.10.20">
    <property type="match status" value="1"/>
</dbReference>
<dbReference type="PANTHER" id="PTHR40094">
    <property type="entry name" value="ALPHA-2-MACROGLOBULIN HOMOLOG"/>
    <property type="match status" value="1"/>
</dbReference>
<name>A0A6M8HHB8_9PROT</name>
<dbReference type="RefSeq" id="WP_171837192.1">
    <property type="nucleotide sequence ID" value="NZ_CP053708.1"/>
</dbReference>
<reference evidence="6 7" key="1">
    <citation type="journal article" date="2014" name="World J. Microbiol. Biotechnol.">
        <title>Biodiversity and physiological characteristics of Antarctic and Arctic lichens-associated bacteria.</title>
        <authorList>
            <person name="Lee Y.M."/>
            <person name="Kim E.H."/>
            <person name="Lee H.K."/>
            <person name="Hong S.G."/>
        </authorList>
    </citation>
    <scope>NUCLEOTIDE SEQUENCE [LARGE SCALE GENOMIC DNA]</scope>
    <source>
        <strain evidence="6 7">PAMC 26569</strain>
    </source>
</reference>
<keyword evidence="7" id="KW-1185">Reference proteome</keyword>
<dbReference type="PIRSF" id="PIRSF038980">
    <property type="entry name" value="A2M_bac"/>
    <property type="match status" value="1"/>
</dbReference>
<dbReference type="InterPro" id="IPR041246">
    <property type="entry name" value="Bact_MG10"/>
</dbReference>
<dbReference type="KEGG" id="lck:HN018_00345"/>
<dbReference type="InterPro" id="IPR021868">
    <property type="entry name" value="Alpha_2_Macroglob_MG3"/>
</dbReference>
<dbReference type="InterPro" id="IPR008930">
    <property type="entry name" value="Terpenoid_cyclase/PrenylTrfase"/>
</dbReference>
<dbReference type="EMBL" id="CP053708">
    <property type="protein sequence ID" value="QKE88709.1"/>
    <property type="molecule type" value="Genomic_DNA"/>
</dbReference>
<feature type="domain" description="Alpha-2-macroglobulin" evidence="5">
    <location>
        <begin position="954"/>
        <end position="1042"/>
    </location>
</feature>
<evidence type="ECO:0000256" key="1">
    <source>
        <dbReference type="ARBA" id="ARBA00010556"/>
    </source>
</evidence>
<dbReference type="InterPro" id="IPR011625">
    <property type="entry name" value="A2M_N_BRD"/>
</dbReference>
<dbReference type="PANTHER" id="PTHR40094:SF1">
    <property type="entry name" value="UBIQUITIN DOMAIN-CONTAINING PROTEIN"/>
    <property type="match status" value="1"/>
</dbReference>
<dbReference type="InterPro" id="IPR001599">
    <property type="entry name" value="Macroglobln_a2"/>
</dbReference>
<dbReference type="SMART" id="SM01359">
    <property type="entry name" value="A2M_N_2"/>
    <property type="match status" value="1"/>
</dbReference>
<evidence type="ECO:0000259" key="4">
    <source>
        <dbReference type="SMART" id="SM01359"/>
    </source>
</evidence>
<dbReference type="InterPro" id="IPR041462">
    <property type="entry name" value="Bact_A2M_MG6"/>
</dbReference>
<evidence type="ECO:0000256" key="2">
    <source>
        <dbReference type="ARBA" id="ARBA00022729"/>
    </source>
</evidence>
<dbReference type="GO" id="GO:0004866">
    <property type="term" value="F:endopeptidase inhibitor activity"/>
    <property type="evidence" value="ECO:0007669"/>
    <property type="project" value="InterPro"/>
</dbReference>